<accession>B8ERR0</accession>
<dbReference type="AlphaFoldDB" id="B8ERR0"/>
<dbReference type="Pfam" id="PF07811">
    <property type="entry name" value="TadE"/>
    <property type="match status" value="1"/>
</dbReference>
<dbReference type="STRING" id="395965.Msil_2686"/>
<reference evidence="3 4" key="1">
    <citation type="journal article" date="2010" name="J. Bacteriol.">
        <title>Complete genome sequence of the aerobic facultative methanotroph Methylocella silvestris BL2.</title>
        <authorList>
            <person name="Chen Y."/>
            <person name="Crombie A."/>
            <person name="Rahman M.T."/>
            <person name="Dedysh S.N."/>
            <person name="Liesack W."/>
            <person name="Stott M.B."/>
            <person name="Alam M."/>
            <person name="Theisen A.R."/>
            <person name="Murrell J.C."/>
            <person name="Dunfield P.F."/>
        </authorList>
    </citation>
    <scope>NUCLEOTIDE SEQUENCE [LARGE SCALE GENOMIC DNA]</scope>
    <source>
        <strain evidence="4">DSM 15510 / CIP 108128 / LMG 27833 / NCIMB 13906 / BL2</strain>
    </source>
</reference>
<dbReference type="Proteomes" id="UP000002257">
    <property type="component" value="Chromosome"/>
</dbReference>
<evidence type="ECO:0000256" key="1">
    <source>
        <dbReference type="SAM" id="Phobius"/>
    </source>
</evidence>
<sequence>MVVVPKRIHFHIYRTRHGCARAFQVIPRNQFWRRSEAGTAALEFALATPLLLILVAGVTEIGFAIYQGMQVSAAVEAGMMYAAKNGWSSSGIASAVVSASGATGLTATPAPSQFCGCPAATGITATTCTSTCANGYAPGQYIQINAALAHQTILPNLGLPLPATLTATSLFRQN</sequence>
<dbReference type="InterPro" id="IPR012495">
    <property type="entry name" value="TadE-like_dom"/>
</dbReference>
<keyword evidence="1" id="KW-0812">Transmembrane</keyword>
<protein>
    <recommendedName>
        <fullName evidence="2">TadE-like domain-containing protein</fullName>
    </recommendedName>
</protein>
<dbReference type="OrthoDB" id="8230589at2"/>
<feature type="domain" description="TadE-like" evidence="2">
    <location>
        <begin position="38"/>
        <end position="78"/>
    </location>
</feature>
<evidence type="ECO:0000313" key="3">
    <source>
        <dbReference type="EMBL" id="ACK51608.1"/>
    </source>
</evidence>
<dbReference type="eggNOG" id="COG4961">
    <property type="taxonomic scope" value="Bacteria"/>
</dbReference>
<keyword evidence="1" id="KW-1133">Transmembrane helix</keyword>
<feature type="transmembrane region" description="Helical" evidence="1">
    <location>
        <begin position="44"/>
        <end position="66"/>
    </location>
</feature>
<name>B8ERR0_METSB</name>
<gene>
    <name evidence="3" type="ordered locus">Msil_2686</name>
</gene>
<keyword evidence="1" id="KW-0472">Membrane</keyword>
<proteinExistence type="predicted"/>
<organism evidence="3 4">
    <name type="scientific">Methylocella silvestris (strain DSM 15510 / CIP 108128 / LMG 27833 / NCIMB 13906 / BL2)</name>
    <dbReference type="NCBI Taxonomy" id="395965"/>
    <lineage>
        <taxon>Bacteria</taxon>
        <taxon>Pseudomonadati</taxon>
        <taxon>Pseudomonadota</taxon>
        <taxon>Alphaproteobacteria</taxon>
        <taxon>Hyphomicrobiales</taxon>
        <taxon>Beijerinckiaceae</taxon>
        <taxon>Methylocella</taxon>
    </lineage>
</organism>
<dbReference type="HOGENOM" id="CLU_1538316_0_0_5"/>
<dbReference type="EMBL" id="CP001280">
    <property type="protein sequence ID" value="ACK51608.1"/>
    <property type="molecule type" value="Genomic_DNA"/>
</dbReference>
<keyword evidence="4" id="KW-1185">Reference proteome</keyword>
<evidence type="ECO:0000259" key="2">
    <source>
        <dbReference type="Pfam" id="PF07811"/>
    </source>
</evidence>
<dbReference type="KEGG" id="msl:Msil_2686"/>
<evidence type="ECO:0000313" key="4">
    <source>
        <dbReference type="Proteomes" id="UP000002257"/>
    </source>
</evidence>
<dbReference type="RefSeq" id="WP_012591677.1">
    <property type="nucleotide sequence ID" value="NC_011666.1"/>
</dbReference>